<accession>A0AAV5RNA0</accession>
<proteinExistence type="predicted"/>
<feature type="transmembrane region" description="Helical" evidence="2">
    <location>
        <begin position="166"/>
        <end position="186"/>
    </location>
</feature>
<dbReference type="Pfam" id="PF13480">
    <property type="entry name" value="Acetyltransf_6"/>
    <property type="match status" value="1"/>
</dbReference>
<feature type="transmembrane region" description="Helical" evidence="2">
    <location>
        <begin position="98"/>
        <end position="119"/>
    </location>
</feature>
<feature type="transmembrane region" description="Helical" evidence="2">
    <location>
        <begin position="63"/>
        <end position="86"/>
    </location>
</feature>
<comment type="caution">
    <text evidence="4">The sequence shown here is derived from an EMBL/GenBank/DDBJ whole genome shotgun (WGS) entry which is preliminary data.</text>
</comment>
<feature type="transmembrane region" description="Helical" evidence="2">
    <location>
        <begin position="320"/>
        <end position="342"/>
    </location>
</feature>
<feature type="domain" description="BioF2-like acetyltransferase" evidence="3">
    <location>
        <begin position="706"/>
        <end position="841"/>
    </location>
</feature>
<dbReference type="Proteomes" id="UP001362899">
    <property type="component" value="Unassembled WGS sequence"/>
</dbReference>
<dbReference type="EMBL" id="BTGC01000008">
    <property type="protein sequence ID" value="GMM52136.1"/>
    <property type="molecule type" value="Genomic_DNA"/>
</dbReference>
<keyword evidence="2" id="KW-0812">Transmembrane</keyword>
<dbReference type="InterPro" id="IPR016181">
    <property type="entry name" value="Acyl_CoA_acyltransferase"/>
</dbReference>
<dbReference type="InterPro" id="IPR038740">
    <property type="entry name" value="BioF2-like_GNAT_dom"/>
</dbReference>
<evidence type="ECO:0000256" key="1">
    <source>
        <dbReference type="SAM" id="MobiDB-lite"/>
    </source>
</evidence>
<feature type="region of interest" description="Disordered" evidence="1">
    <location>
        <begin position="519"/>
        <end position="546"/>
    </location>
</feature>
<protein>
    <recommendedName>
        <fullName evidence="3">BioF2-like acetyltransferase domain-containing protein</fullName>
    </recommendedName>
</protein>
<feature type="transmembrane region" description="Helical" evidence="2">
    <location>
        <begin position="198"/>
        <end position="225"/>
    </location>
</feature>
<keyword evidence="5" id="KW-1185">Reference proteome</keyword>
<evidence type="ECO:0000256" key="2">
    <source>
        <dbReference type="SAM" id="Phobius"/>
    </source>
</evidence>
<sequence length="881" mass="98158">MTDSPESLNASETPRISLLKKQEREDGSFGSESIDIPSGQSSLWPSVRRFWRYVKDPKNKVNVLFWTTVIVGFFHLGIKIVDLILLCTVGSNELPGLAAWRVFLSINLGLLVQSLVSILGRRYLGACTQYIYKVRRGKESPDTENLLRKEQDGEPKGKMGLYQRAILCYHVGVSGFIVVTSVVFLGNSSSAVLSQEHYTVASALIIGFQATDCALAVLFFIVNVIYHSAQFVMVAQALTIVISMLNILMSILCIWANQASRYISNYMNLNTNDQDKLEYIAKHIRAFPYFGIILAVSSGVGITAGVTLDASNRLTDTGTLISAIYIIFNTISLIINLTYLGISAHNVRIFKHEHVHLRDIMISDPLISFVGFVLNVFGIAAMMKVRERPKTSLMVEEYDISKLSADQKKVWIKLIDVYNKKGNSNPDSASGAEAMSLFSAYSECPMAYLNCRVLRVYDVGAKAYEKIKAWERLDQNDALDDDQSSVMVETKEDFIDNSAKEASNAQGLSKNAAKRAKLKAAKKAAKKNGGNNTTNSATTIRHELQKSPEEIKRDTQFRNDLISTEALVLLTCIEDYNLLSAIENTRLGRFLDRCIGSKSPLKLTCIRMGLLATHWPFRQAMLFTAPTKRPNARSAAVCRAIAEYNKKLPSSKRCTMILNPTVSHRGQEYSIKPSGWSAVPLPPSHVVDLRPFQGNTLQEYLKKIKYRDQSKNFNRAKGEVVETTEFSEENCQTAINLWWNIASKRIADGNTSVLANPTVQFLQGIGNTANENGYRSMLFLKVDGQVIASAVLFRLGDTITSDLQGLDHEQGRKYNAYFVMMQETISIALKQGLKFVDFGPTTSQPKMAIGCKEVDLYGGIYARAPLSWCISMFSNEVHVDE</sequence>
<feature type="region of interest" description="Disordered" evidence="1">
    <location>
        <begin position="1"/>
        <end position="40"/>
    </location>
</feature>
<feature type="transmembrane region" description="Helical" evidence="2">
    <location>
        <begin position="362"/>
        <end position="383"/>
    </location>
</feature>
<feature type="compositionally biased region" description="Polar residues" evidence="1">
    <location>
        <begin position="1"/>
        <end position="14"/>
    </location>
</feature>
<dbReference type="AlphaFoldDB" id="A0AAV5RNA0"/>
<reference evidence="4 5" key="1">
    <citation type="journal article" date="2023" name="Elife">
        <title>Identification of key yeast species and microbe-microbe interactions impacting larval growth of Drosophila in the wild.</title>
        <authorList>
            <person name="Mure A."/>
            <person name="Sugiura Y."/>
            <person name="Maeda R."/>
            <person name="Honda K."/>
            <person name="Sakurai N."/>
            <person name="Takahashi Y."/>
            <person name="Watada M."/>
            <person name="Katoh T."/>
            <person name="Gotoh A."/>
            <person name="Gotoh Y."/>
            <person name="Taniguchi I."/>
            <person name="Nakamura K."/>
            <person name="Hayashi T."/>
            <person name="Katayama T."/>
            <person name="Uemura T."/>
            <person name="Hattori Y."/>
        </authorList>
    </citation>
    <scope>NUCLEOTIDE SEQUENCE [LARGE SCALE GENOMIC DNA]</scope>
    <source>
        <strain evidence="4 5">SB-73</strain>
    </source>
</reference>
<evidence type="ECO:0000259" key="3">
    <source>
        <dbReference type="Pfam" id="PF13480"/>
    </source>
</evidence>
<organism evidence="4 5">
    <name type="scientific">Starmerella bacillaris</name>
    <name type="common">Yeast</name>
    <name type="synonym">Candida zemplinina</name>
    <dbReference type="NCBI Taxonomy" id="1247836"/>
    <lineage>
        <taxon>Eukaryota</taxon>
        <taxon>Fungi</taxon>
        <taxon>Dikarya</taxon>
        <taxon>Ascomycota</taxon>
        <taxon>Saccharomycotina</taxon>
        <taxon>Dipodascomycetes</taxon>
        <taxon>Dipodascales</taxon>
        <taxon>Trichomonascaceae</taxon>
        <taxon>Starmerella</taxon>
    </lineage>
</organism>
<evidence type="ECO:0000313" key="5">
    <source>
        <dbReference type="Proteomes" id="UP001362899"/>
    </source>
</evidence>
<keyword evidence="2" id="KW-0472">Membrane</keyword>
<feature type="transmembrane region" description="Helical" evidence="2">
    <location>
        <begin position="286"/>
        <end position="308"/>
    </location>
</feature>
<keyword evidence="2" id="KW-1133">Transmembrane helix</keyword>
<gene>
    <name evidence="4" type="ORF">DASB73_030990</name>
</gene>
<dbReference type="Gene3D" id="3.40.630.30">
    <property type="match status" value="1"/>
</dbReference>
<name>A0AAV5RNA0_STABA</name>
<dbReference type="SUPFAM" id="SSF55729">
    <property type="entry name" value="Acyl-CoA N-acyltransferases (Nat)"/>
    <property type="match status" value="1"/>
</dbReference>
<feature type="compositionally biased region" description="Low complexity" evidence="1">
    <location>
        <begin position="527"/>
        <end position="539"/>
    </location>
</feature>
<evidence type="ECO:0000313" key="4">
    <source>
        <dbReference type="EMBL" id="GMM52136.1"/>
    </source>
</evidence>
<feature type="transmembrane region" description="Helical" evidence="2">
    <location>
        <begin position="237"/>
        <end position="257"/>
    </location>
</feature>